<protein>
    <recommendedName>
        <fullName evidence="1">UPF0735 ACT domain-containing protein JZ786_01675</fullName>
    </recommendedName>
</protein>
<dbReference type="PROSITE" id="PS51671">
    <property type="entry name" value="ACT"/>
    <property type="match status" value="1"/>
</dbReference>
<dbReference type="PIRSF" id="PIRSF025624">
    <property type="entry name" value="ACT_PheB"/>
    <property type="match status" value="1"/>
</dbReference>
<comment type="similarity">
    <text evidence="1">Belongs to the UPF0735 family.</text>
</comment>
<dbReference type="InterPro" id="IPR045865">
    <property type="entry name" value="ACT-like_dom_sf"/>
</dbReference>
<gene>
    <name evidence="3" type="ORF">JZ786_01675</name>
</gene>
<keyword evidence="4" id="KW-1185">Reference proteome</keyword>
<organism evidence="3 4">
    <name type="scientific">Alicyclobacillus mengziensis</name>
    <dbReference type="NCBI Taxonomy" id="2931921"/>
    <lineage>
        <taxon>Bacteria</taxon>
        <taxon>Bacillati</taxon>
        <taxon>Bacillota</taxon>
        <taxon>Bacilli</taxon>
        <taxon>Bacillales</taxon>
        <taxon>Alicyclobacillaceae</taxon>
        <taxon>Alicyclobacillus</taxon>
    </lineage>
</organism>
<dbReference type="CDD" id="cd04888">
    <property type="entry name" value="ACT_PheB-BS"/>
    <property type="match status" value="1"/>
</dbReference>
<name>A0A9X7VZC2_9BACL</name>
<evidence type="ECO:0000259" key="2">
    <source>
        <dbReference type="PROSITE" id="PS51671"/>
    </source>
</evidence>
<evidence type="ECO:0000313" key="3">
    <source>
        <dbReference type="EMBL" id="QSO47784.1"/>
    </source>
</evidence>
<dbReference type="RefSeq" id="WP_206657127.1">
    <property type="nucleotide sequence ID" value="NZ_CP071182.1"/>
</dbReference>
<dbReference type="NCBIfam" id="NF003361">
    <property type="entry name" value="PRK04435.1"/>
    <property type="match status" value="1"/>
</dbReference>
<evidence type="ECO:0000256" key="1">
    <source>
        <dbReference type="HAMAP-Rule" id="MF_00707"/>
    </source>
</evidence>
<dbReference type="SUPFAM" id="SSF55021">
    <property type="entry name" value="ACT-like"/>
    <property type="match status" value="1"/>
</dbReference>
<dbReference type="HAMAP" id="MF_00707">
    <property type="entry name" value="UPF0735"/>
    <property type="match status" value="1"/>
</dbReference>
<dbReference type="AlphaFoldDB" id="A0A9X7VZC2"/>
<evidence type="ECO:0000313" key="4">
    <source>
        <dbReference type="Proteomes" id="UP000663505"/>
    </source>
</evidence>
<dbReference type="InterPro" id="IPR008310">
    <property type="entry name" value="UPF0735_ACT_dom-cont"/>
</dbReference>
<feature type="domain" description="ACT" evidence="2">
    <location>
        <begin position="70"/>
        <end position="145"/>
    </location>
</feature>
<dbReference type="EMBL" id="CP071182">
    <property type="protein sequence ID" value="QSO47784.1"/>
    <property type="molecule type" value="Genomic_DNA"/>
</dbReference>
<dbReference type="InterPro" id="IPR002912">
    <property type="entry name" value="ACT_dom"/>
</dbReference>
<sequence length="147" mass="16399">MPEDPYYLIRRSHLPEVMKKTVEVIELLQRRKDLSVQEAVQEVGISRSAFYKYKDAVKPFYSSDMGRIITVSLLLRHVAGVLSDVLGTFSRIQANILTINQAIPLQGTATVTVSLDTQNVVVDMDSLLNDLRDIHGVEEVTLVGQSA</sequence>
<dbReference type="KEGG" id="afx:JZ786_01675"/>
<proteinExistence type="inferred from homology"/>
<accession>A0A9X7VZC2</accession>
<reference evidence="3 4" key="1">
    <citation type="submission" date="2021-02" db="EMBL/GenBank/DDBJ databases">
        <title>Alicyclobacillus curvatus sp. nov. and Alicyclobacillus mengziensis sp. nov., two acidophilic bacteria isolated from acid mine drainage.</title>
        <authorList>
            <person name="Huang Y."/>
        </authorList>
    </citation>
    <scope>NUCLEOTIDE SEQUENCE [LARGE SCALE GENOMIC DNA]</scope>
    <source>
        <strain evidence="3 4">S30H14</strain>
    </source>
</reference>
<dbReference type="Proteomes" id="UP000663505">
    <property type="component" value="Chromosome"/>
</dbReference>